<dbReference type="AlphaFoldDB" id="A0A8H8BTC3"/>
<keyword evidence="9" id="KW-0807">Transducer</keyword>
<comment type="caution">
    <text evidence="12">The sequence shown here is derived from an EMBL/GenBank/DDBJ whole genome shotgun (WGS) entry which is preliminary data.</text>
</comment>
<feature type="transmembrane region" description="Helical" evidence="11">
    <location>
        <begin position="27"/>
        <end position="47"/>
    </location>
</feature>
<comment type="similarity">
    <text evidence="2">Belongs to the G-protein coupled receptor 4 family.</text>
</comment>
<evidence type="ECO:0000313" key="12">
    <source>
        <dbReference type="EMBL" id="KAG4423276.1"/>
    </source>
</evidence>
<feature type="region of interest" description="Disordered" evidence="10">
    <location>
        <begin position="458"/>
        <end position="480"/>
    </location>
</feature>
<keyword evidence="13" id="KW-1185">Reference proteome</keyword>
<evidence type="ECO:0000256" key="9">
    <source>
        <dbReference type="ARBA" id="ARBA00023224"/>
    </source>
</evidence>
<dbReference type="CDD" id="cd14966">
    <property type="entry name" value="7tmD_STE3"/>
    <property type="match status" value="1"/>
</dbReference>
<dbReference type="PANTHER" id="PTHR28097">
    <property type="entry name" value="PHEROMONE A FACTOR RECEPTOR"/>
    <property type="match status" value="1"/>
</dbReference>
<dbReference type="PRINTS" id="PR00899">
    <property type="entry name" value="GPCRSTE3"/>
</dbReference>
<feature type="compositionally biased region" description="Low complexity" evidence="10">
    <location>
        <begin position="463"/>
        <end position="480"/>
    </location>
</feature>
<feature type="region of interest" description="Disordered" evidence="10">
    <location>
        <begin position="390"/>
        <end position="437"/>
    </location>
</feature>
<keyword evidence="6" id="KW-0297">G-protein coupled receptor</keyword>
<dbReference type="EMBL" id="JAFJYH010000037">
    <property type="protein sequence ID" value="KAG4423276.1"/>
    <property type="molecule type" value="Genomic_DNA"/>
</dbReference>
<evidence type="ECO:0000256" key="6">
    <source>
        <dbReference type="ARBA" id="ARBA00023040"/>
    </source>
</evidence>
<evidence type="ECO:0000256" key="2">
    <source>
        <dbReference type="ARBA" id="ARBA00011085"/>
    </source>
</evidence>
<sequence length="709" mass="78583">MENTDVAPSFTIEVTDFVMPDVVADPANAIALPLFAALALLITYLPLRSFYRVKNIAACSMMVVIIIINLIVLINGIIWPSDDWTKWWMGYGLCDIEVILRFPITMALATSLCCLTKGLADALDTEHAVFNPSRAQRRRKVVGDILFCWGVPVMMMALHYVVQAGRYMIIPVWGCADQLDNSWPMLVIIIMWCPIFTVLNVYYAAFMFFRLYRHRKTISAALTSTGSGLAPRKFIKLVLISVILIIVYLPIQSLFVFYAIPTKFVPYSWSRVHNPATWSPILFVHTGMQPSLQWAGWAAVASSVFMFSFFGFNDDAVDTYRDALVKCGAGRIWPGLNLGREERRASETLVNTLGSRSSFKSQFDLVGKAMKYFDAGSRKDSHATGVTLVDGSTTASRKGSQRTFSNATTSLSHIPTSTSTNASLLHQSPKSPDSHTTYFAQHSHVDKITQAPSQFHFEESSISPTCPTHPQTPSSSTPLQSTLHRGVFSMFRTHLNLPFNPFTSSPSSSKSTSKSTNRAEMNIIGSRYLTTTNSEKDIEAQNVSNPTTWPRRTSSVPSHTTICTNIWSSPSPSASASIQEPAIATSHTPLHTRTRTQSEIDAEDEDSIDLHSPKMGTRAYRERERREFAASTAYAASIPYPSASPSPKKKDKQPRVYADNVYQELGMHVLAPTHHAKGDKNDEGISGVIVTRSLEVKEERADDSGRAGF</sequence>
<evidence type="ECO:0000256" key="1">
    <source>
        <dbReference type="ARBA" id="ARBA00004141"/>
    </source>
</evidence>
<feature type="transmembrane region" description="Helical" evidence="11">
    <location>
        <begin position="99"/>
        <end position="120"/>
    </location>
</feature>
<keyword evidence="7 11" id="KW-0472">Membrane</keyword>
<keyword evidence="4 11" id="KW-0812">Transmembrane</keyword>
<dbReference type="Gene3D" id="1.20.1070.10">
    <property type="entry name" value="Rhodopsin 7-helix transmembrane proteins"/>
    <property type="match status" value="1"/>
</dbReference>
<evidence type="ECO:0000256" key="3">
    <source>
        <dbReference type="ARBA" id="ARBA00022507"/>
    </source>
</evidence>
<feature type="transmembrane region" description="Helical" evidence="11">
    <location>
        <begin position="182"/>
        <end position="209"/>
    </location>
</feature>
<dbReference type="GO" id="GO:0004932">
    <property type="term" value="F:mating-type factor pheromone receptor activity"/>
    <property type="evidence" value="ECO:0007669"/>
    <property type="project" value="InterPro"/>
</dbReference>
<protein>
    <recommendedName>
        <fullName evidence="14">Pheromone receptor</fullName>
    </recommendedName>
</protein>
<organism evidence="12 13">
    <name type="scientific">Cadophora malorum</name>
    <dbReference type="NCBI Taxonomy" id="108018"/>
    <lineage>
        <taxon>Eukaryota</taxon>
        <taxon>Fungi</taxon>
        <taxon>Dikarya</taxon>
        <taxon>Ascomycota</taxon>
        <taxon>Pezizomycotina</taxon>
        <taxon>Leotiomycetes</taxon>
        <taxon>Helotiales</taxon>
        <taxon>Ploettnerulaceae</taxon>
        <taxon>Cadophora</taxon>
    </lineage>
</organism>
<feature type="region of interest" description="Disordered" evidence="10">
    <location>
        <begin position="570"/>
        <end position="612"/>
    </location>
</feature>
<evidence type="ECO:0000256" key="11">
    <source>
        <dbReference type="SAM" id="Phobius"/>
    </source>
</evidence>
<dbReference type="Pfam" id="PF02076">
    <property type="entry name" value="STE3"/>
    <property type="match status" value="1"/>
</dbReference>
<dbReference type="GO" id="GO:0000750">
    <property type="term" value="P:pheromone-dependent signal transduction involved in conjugation with cellular fusion"/>
    <property type="evidence" value="ECO:0007669"/>
    <property type="project" value="TreeGrafter"/>
</dbReference>
<feature type="compositionally biased region" description="Polar residues" evidence="10">
    <location>
        <begin position="585"/>
        <end position="597"/>
    </location>
</feature>
<feature type="region of interest" description="Disordered" evidence="10">
    <location>
        <begin position="499"/>
        <end position="556"/>
    </location>
</feature>
<dbReference type="InterPro" id="IPR001499">
    <property type="entry name" value="GPCR_STE3"/>
</dbReference>
<name>A0A8H8BTC3_9HELO</name>
<evidence type="ECO:0008006" key="14">
    <source>
        <dbReference type="Google" id="ProtNLM"/>
    </source>
</evidence>
<gene>
    <name evidence="12" type="ORF">IFR04_003642</name>
</gene>
<reference evidence="12" key="1">
    <citation type="submission" date="2021-02" db="EMBL/GenBank/DDBJ databases">
        <title>Genome sequence Cadophora malorum strain M34.</title>
        <authorList>
            <person name="Stefanovic E."/>
            <person name="Vu D."/>
            <person name="Scully C."/>
            <person name="Dijksterhuis J."/>
            <person name="Roader J."/>
            <person name="Houbraken J."/>
        </authorList>
    </citation>
    <scope>NUCLEOTIDE SEQUENCE</scope>
    <source>
        <strain evidence="12">M34</strain>
    </source>
</reference>
<evidence type="ECO:0000256" key="7">
    <source>
        <dbReference type="ARBA" id="ARBA00023136"/>
    </source>
</evidence>
<evidence type="ECO:0000256" key="4">
    <source>
        <dbReference type="ARBA" id="ARBA00022692"/>
    </source>
</evidence>
<evidence type="ECO:0000256" key="10">
    <source>
        <dbReference type="SAM" id="MobiDB-lite"/>
    </source>
</evidence>
<dbReference type="OrthoDB" id="2874149at2759"/>
<feature type="transmembrane region" description="Helical" evidence="11">
    <location>
        <begin position="141"/>
        <end position="162"/>
    </location>
</feature>
<dbReference type="Proteomes" id="UP000664132">
    <property type="component" value="Unassembled WGS sequence"/>
</dbReference>
<feature type="transmembrane region" description="Helical" evidence="11">
    <location>
        <begin position="59"/>
        <end position="79"/>
    </location>
</feature>
<evidence type="ECO:0000256" key="8">
    <source>
        <dbReference type="ARBA" id="ARBA00023170"/>
    </source>
</evidence>
<evidence type="ECO:0000256" key="5">
    <source>
        <dbReference type="ARBA" id="ARBA00022989"/>
    </source>
</evidence>
<feature type="compositionally biased region" description="Polar residues" evidence="10">
    <location>
        <begin position="541"/>
        <end position="556"/>
    </location>
</feature>
<feature type="transmembrane region" description="Helical" evidence="11">
    <location>
        <begin position="237"/>
        <end position="260"/>
    </location>
</feature>
<dbReference type="GO" id="GO:0005886">
    <property type="term" value="C:plasma membrane"/>
    <property type="evidence" value="ECO:0007669"/>
    <property type="project" value="TreeGrafter"/>
</dbReference>
<feature type="transmembrane region" description="Helical" evidence="11">
    <location>
        <begin position="294"/>
        <end position="312"/>
    </location>
</feature>
<evidence type="ECO:0000313" key="13">
    <source>
        <dbReference type="Proteomes" id="UP000664132"/>
    </source>
</evidence>
<keyword evidence="3" id="KW-0589">Pheromone response</keyword>
<feature type="compositionally biased region" description="Low complexity" evidence="10">
    <location>
        <begin position="499"/>
        <end position="516"/>
    </location>
</feature>
<dbReference type="PANTHER" id="PTHR28097:SF1">
    <property type="entry name" value="PHEROMONE A FACTOR RECEPTOR"/>
    <property type="match status" value="1"/>
</dbReference>
<keyword evidence="8" id="KW-0675">Receptor</keyword>
<comment type="subcellular location">
    <subcellularLocation>
        <location evidence="1">Membrane</location>
        <topology evidence="1">Multi-pass membrane protein</topology>
    </subcellularLocation>
</comment>
<accession>A0A8H8BTC3</accession>
<keyword evidence="5 11" id="KW-1133">Transmembrane helix</keyword>
<proteinExistence type="inferred from homology"/>